<feature type="compositionally biased region" description="Basic and acidic residues" evidence="1">
    <location>
        <begin position="39"/>
        <end position="48"/>
    </location>
</feature>
<keyword evidence="3" id="KW-1185">Reference proteome</keyword>
<feature type="compositionally biased region" description="Low complexity" evidence="1">
    <location>
        <begin position="67"/>
        <end position="87"/>
    </location>
</feature>
<dbReference type="OrthoDB" id="5404323at2759"/>
<dbReference type="Proteomes" id="UP000799764">
    <property type="component" value="Unassembled WGS sequence"/>
</dbReference>
<sequence length="599" mass="66506">SPPRLPQNAASANCSALHMPLSVLGSLLRKQSLSPSALKADKTEHPDHAAGAIAATPQTDPPMKTDSAVPTSPAPSRRASTSSGTSTERAKKHKRPKTIYNLAQPPHPRGKLHIRPKVVLQLHQVVASRRPKPAFEVIPYTIFGPLSTRCKIRMYHGRPLTPADLVILKAEEYQHNEEERSDEERFGSRDVVGVICPGKEDKTGLTKTQVLMENGQSWEVTRTPNAGYEFVHVDGHGLTLRSRWVAKPPHLRRQSSMSNASQVSPTEDRKFTFSTISQNSRRHPIIATMTRDRIEVSDSYMMPSATSPSTPNAPSSALPTPQPTPSSIDMSYFLDNDRLPIETDDALKAFIVASGVWVAFQENWSPAYSILKGGVHPPLLASNTLRMTPNRTVSMTYIDSPRSTSPCSMDENMRTIPRIIRTHTQFLHSKTCEPGSLVSSPVQTRPRRANSTGNNELFRKGSLRKRFGLAFEDQPVLETEEERQSKRSMELLRVKELALQPPPTLSPNNNPLSPILSIEPPTDPEPSPALPDARARKTRSAYDPVPTAGMWDSGVESKGTLRTRPTSLVVINDKKMKAQRKEQRSKSRDKSKEKKEKKE</sequence>
<evidence type="ECO:0000313" key="3">
    <source>
        <dbReference type="Proteomes" id="UP000799764"/>
    </source>
</evidence>
<feature type="compositionally biased region" description="Low complexity" evidence="1">
    <location>
        <begin position="506"/>
        <end position="518"/>
    </location>
</feature>
<name>A0A9P4PUF4_9PLEO</name>
<feature type="compositionally biased region" description="Basic and acidic residues" evidence="1">
    <location>
        <begin position="572"/>
        <end position="599"/>
    </location>
</feature>
<feature type="non-terminal residue" evidence="2">
    <location>
        <position position="1"/>
    </location>
</feature>
<reference evidence="2" key="1">
    <citation type="journal article" date="2020" name="Stud. Mycol.">
        <title>101 Dothideomycetes genomes: a test case for predicting lifestyles and emergence of pathogens.</title>
        <authorList>
            <person name="Haridas S."/>
            <person name="Albert R."/>
            <person name="Binder M."/>
            <person name="Bloem J."/>
            <person name="Labutti K."/>
            <person name="Salamov A."/>
            <person name="Andreopoulos B."/>
            <person name="Baker S."/>
            <person name="Barry K."/>
            <person name="Bills G."/>
            <person name="Bluhm B."/>
            <person name="Cannon C."/>
            <person name="Castanera R."/>
            <person name="Culley D."/>
            <person name="Daum C."/>
            <person name="Ezra D."/>
            <person name="Gonzalez J."/>
            <person name="Henrissat B."/>
            <person name="Kuo A."/>
            <person name="Liang C."/>
            <person name="Lipzen A."/>
            <person name="Lutzoni F."/>
            <person name="Magnuson J."/>
            <person name="Mondo S."/>
            <person name="Nolan M."/>
            <person name="Ohm R."/>
            <person name="Pangilinan J."/>
            <person name="Park H.-J."/>
            <person name="Ramirez L."/>
            <person name="Alfaro M."/>
            <person name="Sun H."/>
            <person name="Tritt A."/>
            <person name="Yoshinaga Y."/>
            <person name="Zwiers L.-H."/>
            <person name="Turgeon B."/>
            <person name="Goodwin S."/>
            <person name="Spatafora J."/>
            <person name="Crous P."/>
            <person name="Grigoriev I."/>
        </authorList>
    </citation>
    <scope>NUCLEOTIDE SEQUENCE</scope>
    <source>
        <strain evidence="2">CBS 690.94</strain>
    </source>
</reference>
<comment type="caution">
    <text evidence="2">The sequence shown here is derived from an EMBL/GenBank/DDBJ whole genome shotgun (WGS) entry which is preliminary data.</text>
</comment>
<evidence type="ECO:0000313" key="2">
    <source>
        <dbReference type="EMBL" id="KAF2449463.1"/>
    </source>
</evidence>
<feature type="region of interest" description="Disordered" evidence="1">
    <location>
        <begin position="249"/>
        <end position="269"/>
    </location>
</feature>
<dbReference type="EMBL" id="MU001494">
    <property type="protein sequence ID" value="KAF2449463.1"/>
    <property type="molecule type" value="Genomic_DNA"/>
</dbReference>
<feature type="compositionally biased region" description="Polar residues" evidence="1">
    <location>
        <begin position="437"/>
        <end position="455"/>
    </location>
</feature>
<feature type="region of interest" description="Disordered" evidence="1">
    <location>
        <begin position="34"/>
        <end position="111"/>
    </location>
</feature>
<feature type="compositionally biased region" description="Low complexity" evidence="1">
    <location>
        <begin position="303"/>
        <end position="319"/>
    </location>
</feature>
<feature type="region of interest" description="Disordered" evidence="1">
    <location>
        <begin position="301"/>
        <end position="329"/>
    </location>
</feature>
<gene>
    <name evidence="2" type="ORF">P171DRAFT_325544</name>
</gene>
<dbReference type="AlphaFoldDB" id="A0A9P4PUF4"/>
<feature type="non-terminal residue" evidence="2">
    <location>
        <position position="599"/>
    </location>
</feature>
<accession>A0A9P4PUF4</accession>
<evidence type="ECO:0000256" key="1">
    <source>
        <dbReference type="SAM" id="MobiDB-lite"/>
    </source>
</evidence>
<feature type="region of interest" description="Disordered" evidence="1">
    <location>
        <begin position="498"/>
        <end position="599"/>
    </location>
</feature>
<feature type="region of interest" description="Disordered" evidence="1">
    <location>
        <begin position="431"/>
        <end position="459"/>
    </location>
</feature>
<feature type="compositionally biased region" description="Polar residues" evidence="1">
    <location>
        <begin position="254"/>
        <end position="265"/>
    </location>
</feature>
<protein>
    <submittedName>
        <fullName evidence="2">Uncharacterized protein</fullName>
    </submittedName>
</protein>
<organism evidence="2 3">
    <name type="scientific">Karstenula rhodostoma CBS 690.94</name>
    <dbReference type="NCBI Taxonomy" id="1392251"/>
    <lineage>
        <taxon>Eukaryota</taxon>
        <taxon>Fungi</taxon>
        <taxon>Dikarya</taxon>
        <taxon>Ascomycota</taxon>
        <taxon>Pezizomycotina</taxon>
        <taxon>Dothideomycetes</taxon>
        <taxon>Pleosporomycetidae</taxon>
        <taxon>Pleosporales</taxon>
        <taxon>Massarineae</taxon>
        <taxon>Didymosphaeriaceae</taxon>
        <taxon>Karstenula</taxon>
    </lineage>
</organism>
<proteinExistence type="predicted"/>